<evidence type="ECO:0000256" key="1">
    <source>
        <dbReference type="SAM" id="MobiDB-lite"/>
    </source>
</evidence>
<evidence type="ECO:0000313" key="3">
    <source>
        <dbReference type="Proteomes" id="UP000321685"/>
    </source>
</evidence>
<reference evidence="2 3" key="1">
    <citation type="submission" date="2019-07" db="EMBL/GenBank/DDBJ databases">
        <title>Whole genome shotgun sequence of Pseudonocardia sulfidoxydans NBRC 16205.</title>
        <authorList>
            <person name="Hosoyama A."/>
            <person name="Uohara A."/>
            <person name="Ohji S."/>
            <person name="Ichikawa N."/>
        </authorList>
    </citation>
    <scope>NUCLEOTIDE SEQUENCE [LARGE SCALE GENOMIC DNA]</scope>
    <source>
        <strain evidence="2 3">NBRC 16205</strain>
    </source>
</reference>
<dbReference type="RefSeq" id="WP_186817005.1">
    <property type="nucleotide sequence ID" value="NZ_BJVJ01000033.1"/>
</dbReference>
<feature type="compositionally biased region" description="Basic and acidic residues" evidence="1">
    <location>
        <begin position="41"/>
        <end position="55"/>
    </location>
</feature>
<dbReference type="Proteomes" id="UP000321685">
    <property type="component" value="Unassembled WGS sequence"/>
</dbReference>
<gene>
    <name evidence="2" type="ORF">PSU4_33650</name>
</gene>
<name>A0A511DHZ2_9PSEU</name>
<evidence type="ECO:0000313" key="2">
    <source>
        <dbReference type="EMBL" id="GEL24411.1"/>
    </source>
</evidence>
<feature type="region of interest" description="Disordered" evidence="1">
    <location>
        <begin position="1"/>
        <end position="55"/>
    </location>
</feature>
<dbReference type="EMBL" id="BJVJ01000033">
    <property type="protein sequence ID" value="GEL24411.1"/>
    <property type="molecule type" value="Genomic_DNA"/>
</dbReference>
<proteinExistence type="predicted"/>
<dbReference type="AlphaFoldDB" id="A0A511DHZ2"/>
<comment type="caution">
    <text evidence="2">The sequence shown here is derived from an EMBL/GenBank/DDBJ whole genome shotgun (WGS) entry which is preliminary data.</text>
</comment>
<keyword evidence="3" id="KW-1185">Reference proteome</keyword>
<protein>
    <submittedName>
        <fullName evidence="2">Uncharacterized protein</fullName>
    </submittedName>
</protein>
<sequence>MKLGRKIAEGVAVDLDAEPRTASAEAPTEPENTRAEAPVTAEKRSEVRVERHAGV</sequence>
<accession>A0A511DHZ2</accession>
<organism evidence="2 3">
    <name type="scientific">Pseudonocardia sulfidoxydans NBRC 16205</name>
    <dbReference type="NCBI Taxonomy" id="1223511"/>
    <lineage>
        <taxon>Bacteria</taxon>
        <taxon>Bacillati</taxon>
        <taxon>Actinomycetota</taxon>
        <taxon>Actinomycetes</taxon>
        <taxon>Pseudonocardiales</taxon>
        <taxon>Pseudonocardiaceae</taxon>
        <taxon>Pseudonocardia</taxon>
    </lineage>
</organism>